<sequence length="181" mass="20441">MLTPKDISGLIARVALGDRAAFDLLYQSTSAKLFGVLLRLLNDRAEAEDALQEVYVRIWQRADRYSASGASAMSWLIAIARNHGIDRLRARKDGHQDISQMPELEDKDPTPEMNAMASSERVQIDICLDELDSNRAQAVRGAYLEGYSYQELADQNKVPLNTMRTWLRRSLAKLRECLDNA</sequence>
<feature type="domain" description="RNA polymerase sigma-70 region 2" evidence="5">
    <location>
        <begin position="25"/>
        <end position="92"/>
    </location>
</feature>
<dbReference type="InterPro" id="IPR013325">
    <property type="entry name" value="RNA_pol_sigma_r2"/>
</dbReference>
<dbReference type="EMBL" id="OBEL01000002">
    <property type="protein sequence ID" value="SNZ19614.1"/>
    <property type="molecule type" value="Genomic_DNA"/>
</dbReference>
<dbReference type="InterPro" id="IPR039425">
    <property type="entry name" value="RNA_pol_sigma-70-like"/>
</dbReference>
<evidence type="ECO:0000256" key="1">
    <source>
        <dbReference type="ARBA" id="ARBA00010641"/>
    </source>
</evidence>
<dbReference type="GO" id="GO:0003677">
    <property type="term" value="F:DNA binding"/>
    <property type="evidence" value="ECO:0007669"/>
    <property type="project" value="InterPro"/>
</dbReference>
<keyword evidence="4" id="KW-0804">Transcription</keyword>
<dbReference type="Pfam" id="PF04542">
    <property type="entry name" value="Sigma70_r2"/>
    <property type="match status" value="1"/>
</dbReference>
<dbReference type="Pfam" id="PF08281">
    <property type="entry name" value="Sigma70_r4_2"/>
    <property type="match status" value="1"/>
</dbReference>
<evidence type="ECO:0000256" key="3">
    <source>
        <dbReference type="ARBA" id="ARBA00023082"/>
    </source>
</evidence>
<dbReference type="InterPro" id="IPR014284">
    <property type="entry name" value="RNA_pol_sigma-70_dom"/>
</dbReference>
<dbReference type="Proteomes" id="UP000219439">
    <property type="component" value="Unassembled WGS sequence"/>
</dbReference>
<evidence type="ECO:0000256" key="4">
    <source>
        <dbReference type="ARBA" id="ARBA00023163"/>
    </source>
</evidence>
<dbReference type="GO" id="GO:0016987">
    <property type="term" value="F:sigma factor activity"/>
    <property type="evidence" value="ECO:0007669"/>
    <property type="project" value="UniProtKB-KW"/>
</dbReference>
<evidence type="ECO:0000313" key="7">
    <source>
        <dbReference type="EMBL" id="SNZ19614.1"/>
    </source>
</evidence>
<evidence type="ECO:0000259" key="6">
    <source>
        <dbReference type="Pfam" id="PF08281"/>
    </source>
</evidence>
<reference evidence="7 8" key="1">
    <citation type="submission" date="2017-09" db="EMBL/GenBank/DDBJ databases">
        <authorList>
            <person name="Ehlers B."/>
            <person name="Leendertz F.H."/>
        </authorList>
    </citation>
    <scope>NUCLEOTIDE SEQUENCE [LARGE SCALE GENOMIC DNA]</scope>
    <source>
        <strain evidence="7 8">DSM 18289</strain>
    </source>
</reference>
<gene>
    <name evidence="7" type="ORF">SAMN06265368_2704</name>
</gene>
<proteinExistence type="inferred from homology"/>
<dbReference type="Gene3D" id="1.10.1740.10">
    <property type="match status" value="1"/>
</dbReference>
<name>A0A285PCY2_9HYPH</name>
<evidence type="ECO:0000256" key="2">
    <source>
        <dbReference type="ARBA" id="ARBA00023015"/>
    </source>
</evidence>
<comment type="similarity">
    <text evidence="1">Belongs to the sigma-70 factor family. ECF subfamily.</text>
</comment>
<dbReference type="InterPro" id="IPR007627">
    <property type="entry name" value="RNA_pol_sigma70_r2"/>
</dbReference>
<keyword evidence="2" id="KW-0805">Transcription regulation</keyword>
<dbReference type="PANTHER" id="PTHR43133">
    <property type="entry name" value="RNA POLYMERASE ECF-TYPE SIGMA FACTO"/>
    <property type="match status" value="1"/>
</dbReference>
<keyword evidence="8" id="KW-1185">Reference proteome</keyword>
<dbReference type="SUPFAM" id="SSF88946">
    <property type="entry name" value="Sigma2 domain of RNA polymerase sigma factors"/>
    <property type="match status" value="1"/>
</dbReference>
<protein>
    <submittedName>
        <fullName evidence="7">RNA polymerase sigma-70 factor, ECF subfamily</fullName>
    </submittedName>
</protein>
<evidence type="ECO:0000259" key="5">
    <source>
        <dbReference type="Pfam" id="PF04542"/>
    </source>
</evidence>
<dbReference type="NCBIfam" id="TIGR02937">
    <property type="entry name" value="sigma70-ECF"/>
    <property type="match status" value="1"/>
</dbReference>
<dbReference type="InterPro" id="IPR013249">
    <property type="entry name" value="RNA_pol_sigma70_r4_t2"/>
</dbReference>
<dbReference type="GO" id="GO:0006352">
    <property type="term" value="P:DNA-templated transcription initiation"/>
    <property type="evidence" value="ECO:0007669"/>
    <property type="project" value="InterPro"/>
</dbReference>
<dbReference type="InterPro" id="IPR013324">
    <property type="entry name" value="RNA_pol_sigma_r3/r4-like"/>
</dbReference>
<dbReference type="PANTHER" id="PTHR43133:SF62">
    <property type="entry name" value="RNA POLYMERASE SIGMA FACTOR SIGZ"/>
    <property type="match status" value="1"/>
</dbReference>
<keyword evidence="3" id="KW-0731">Sigma factor</keyword>
<dbReference type="Gene3D" id="1.10.10.10">
    <property type="entry name" value="Winged helix-like DNA-binding domain superfamily/Winged helix DNA-binding domain"/>
    <property type="match status" value="1"/>
</dbReference>
<evidence type="ECO:0000313" key="8">
    <source>
        <dbReference type="Proteomes" id="UP000219439"/>
    </source>
</evidence>
<organism evidence="7 8">
    <name type="scientific">Cohaesibacter gelatinilyticus</name>
    <dbReference type="NCBI Taxonomy" id="372072"/>
    <lineage>
        <taxon>Bacteria</taxon>
        <taxon>Pseudomonadati</taxon>
        <taxon>Pseudomonadota</taxon>
        <taxon>Alphaproteobacteria</taxon>
        <taxon>Hyphomicrobiales</taxon>
        <taxon>Cohaesibacteraceae</taxon>
    </lineage>
</organism>
<feature type="domain" description="RNA polymerase sigma factor 70 region 4 type 2" evidence="6">
    <location>
        <begin position="123"/>
        <end position="174"/>
    </location>
</feature>
<dbReference type="NCBIfam" id="NF009167">
    <property type="entry name" value="PRK12514.1"/>
    <property type="match status" value="1"/>
</dbReference>
<dbReference type="InterPro" id="IPR036388">
    <property type="entry name" value="WH-like_DNA-bd_sf"/>
</dbReference>
<dbReference type="SUPFAM" id="SSF88659">
    <property type="entry name" value="Sigma3 and sigma4 domains of RNA polymerase sigma factors"/>
    <property type="match status" value="1"/>
</dbReference>
<dbReference type="AlphaFoldDB" id="A0A285PCY2"/>
<accession>A0A285PCY2</accession>